<accession>A0A917WTL2</accession>
<name>A0A917WTL2_9ACTN</name>
<organism evidence="1 2">
    <name type="scientific">Micromonospora sonchi</name>
    <dbReference type="NCBI Taxonomy" id="1763543"/>
    <lineage>
        <taxon>Bacteria</taxon>
        <taxon>Bacillati</taxon>
        <taxon>Actinomycetota</taxon>
        <taxon>Actinomycetes</taxon>
        <taxon>Micromonosporales</taxon>
        <taxon>Micromonosporaceae</taxon>
        <taxon>Micromonospora</taxon>
    </lineage>
</organism>
<protein>
    <submittedName>
        <fullName evidence="1">Uncharacterized protein</fullName>
    </submittedName>
</protein>
<evidence type="ECO:0000313" key="1">
    <source>
        <dbReference type="EMBL" id="GGM26919.1"/>
    </source>
</evidence>
<dbReference type="Proteomes" id="UP000608890">
    <property type="component" value="Unassembled WGS sequence"/>
</dbReference>
<dbReference type="RefSeq" id="WP_189041239.1">
    <property type="nucleotide sequence ID" value="NZ_BMNB01000003.1"/>
</dbReference>
<keyword evidence="2" id="KW-1185">Reference proteome</keyword>
<evidence type="ECO:0000313" key="2">
    <source>
        <dbReference type="Proteomes" id="UP000608890"/>
    </source>
</evidence>
<gene>
    <name evidence="1" type="ORF">GCM10011608_09640</name>
</gene>
<comment type="caution">
    <text evidence="1">The sequence shown here is derived from an EMBL/GenBank/DDBJ whole genome shotgun (WGS) entry which is preliminary data.</text>
</comment>
<sequence>MPDTTNCPSRYASTEGTTAGAVVECRQTGRHIIHSNLADLTPDRVVWITGDDGELIRLGCDWCRMPGATHTADEHPLPKGHPDYDATDTDLAGMTSAALNDFWGNR</sequence>
<dbReference type="AlphaFoldDB" id="A0A917WTL2"/>
<dbReference type="EMBL" id="BMNB01000003">
    <property type="protein sequence ID" value="GGM26919.1"/>
    <property type="molecule type" value="Genomic_DNA"/>
</dbReference>
<reference evidence="1" key="1">
    <citation type="journal article" date="2014" name="Int. J. Syst. Evol. Microbiol.">
        <title>Complete genome sequence of Corynebacterium casei LMG S-19264T (=DSM 44701T), isolated from a smear-ripened cheese.</title>
        <authorList>
            <consortium name="US DOE Joint Genome Institute (JGI-PGF)"/>
            <person name="Walter F."/>
            <person name="Albersmeier A."/>
            <person name="Kalinowski J."/>
            <person name="Ruckert C."/>
        </authorList>
    </citation>
    <scope>NUCLEOTIDE SEQUENCE</scope>
    <source>
        <strain evidence="1">CGMCC 4.7312</strain>
    </source>
</reference>
<reference evidence="1" key="2">
    <citation type="submission" date="2020-09" db="EMBL/GenBank/DDBJ databases">
        <authorList>
            <person name="Sun Q."/>
            <person name="Zhou Y."/>
        </authorList>
    </citation>
    <scope>NUCLEOTIDE SEQUENCE</scope>
    <source>
        <strain evidence="1">CGMCC 4.7312</strain>
    </source>
</reference>
<proteinExistence type="predicted"/>